<protein>
    <recommendedName>
        <fullName evidence="1">B30.2/SPRY domain-containing protein</fullName>
    </recommendedName>
</protein>
<reference evidence="2 3" key="1">
    <citation type="journal article" date="2006" name="Nature">
        <title>Global trends of whole-genome duplications revealed by the ciliate Paramecium tetraurelia.</title>
        <authorList>
            <consortium name="Genoscope"/>
            <person name="Aury J.-M."/>
            <person name="Jaillon O."/>
            <person name="Duret L."/>
            <person name="Noel B."/>
            <person name="Jubin C."/>
            <person name="Porcel B.M."/>
            <person name="Segurens B."/>
            <person name="Daubin V."/>
            <person name="Anthouard V."/>
            <person name="Aiach N."/>
            <person name="Arnaiz O."/>
            <person name="Billaut A."/>
            <person name="Beisson J."/>
            <person name="Blanc I."/>
            <person name="Bouhouche K."/>
            <person name="Camara F."/>
            <person name="Duharcourt S."/>
            <person name="Guigo R."/>
            <person name="Gogendeau D."/>
            <person name="Katinka M."/>
            <person name="Keller A.-M."/>
            <person name="Kissmehl R."/>
            <person name="Klotz C."/>
            <person name="Koll F."/>
            <person name="Le Moue A."/>
            <person name="Lepere C."/>
            <person name="Malinsky S."/>
            <person name="Nowacki M."/>
            <person name="Nowak J.K."/>
            <person name="Plattner H."/>
            <person name="Poulain J."/>
            <person name="Ruiz F."/>
            <person name="Serrano V."/>
            <person name="Zagulski M."/>
            <person name="Dessen P."/>
            <person name="Betermier M."/>
            <person name="Weissenbach J."/>
            <person name="Scarpelli C."/>
            <person name="Schachter V."/>
            <person name="Sperling L."/>
            <person name="Meyer E."/>
            <person name="Cohen J."/>
            <person name="Wincker P."/>
        </authorList>
    </citation>
    <scope>NUCLEOTIDE SEQUENCE [LARGE SCALE GENOMIC DNA]</scope>
    <source>
        <strain evidence="2 3">Stock d4-2</strain>
    </source>
</reference>
<feature type="domain" description="B30.2/SPRY" evidence="1">
    <location>
        <begin position="179"/>
        <end position="364"/>
    </location>
</feature>
<dbReference type="PANTHER" id="PTHR12245">
    <property type="entry name" value="SPRY DOMAIN CONTAINING SOCS BOX PROTEIN"/>
    <property type="match status" value="1"/>
</dbReference>
<dbReference type="EMBL" id="CT868669">
    <property type="protein sequence ID" value="CAK92690.1"/>
    <property type="molecule type" value="Genomic_DNA"/>
</dbReference>
<name>A0EBM3_PARTE</name>
<dbReference type="HOGENOM" id="CLU_768321_0_0_1"/>
<keyword evidence="3" id="KW-1185">Reference proteome</keyword>
<dbReference type="AlphaFoldDB" id="A0EBM3"/>
<dbReference type="OrthoDB" id="295927at2759"/>
<dbReference type="Proteomes" id="UP000000600">
    <property type="component" value="Unassembled WGS sequence"/>
</dbReference>
<dbReference type="PANTHER" id="PTHR12245:SF5">
    <property type="entry name" value="SPRY DOMAIN-CONTAINING SOCS BOX PROTEIN 3"/>
    <property type="match status" value="1"/>
</dbReference>
<dbReference type="OMA" id="EFECGLI"/>
<dbReference type="InterPro" id="IPR003877">
    <property type="entry name" value="SPRY_dom"/>
</dbReference>
<dbReference type="InParanoid" id="A0EBM3"/>
<dbReference type="CDD" id="cd11709">
    <property type="entry name" value="SPRY"/>
    <property type="match status" value="1"/>
</dbReference>
<evidence type="ECO:0000313" key="3">
    <source>
        <dbReference type="Proteomes" id="UP000000600"/>
    </source>
</evidence>
<dbReference type="SUPFAM" id="SSF57850">
    <property type="entry name" value="RING/U-box"/>
    <property type="match status" value="1"/>
</dbReference>
<dbReference type="PROSITE" id="PS50188">
    <property type="entry name" value="B302_SPRY"/>
    <property type="match status" value="1"/>
</dbReference>
<dbReference type="InterPro" id="IPR001870">
    <property type="entry name" value="B30.2/SPRY"/>
</dbReference>
<accession>A0EBM3</accession>
<proteinExistence type="predicted"/>
<dbReference type="KEGG" id="ptm:GSPATT00025424001"/>
<dbReference type="InterPro" id="IPR043136">
    <property type="entry name" value="B30.2/SPRY_sf"/>
</dbReference>
<dbReference type="RefSeq" id="XP_001460087.1">
    <property type="nucleotide sequence ID" value="XM_001460050.1"/>
</dbReference>
<dbReference type="InterPro" id="IPR013320">
    <property type="entry name" value="ConA-like_dom_sf"/>
</dbReference>
<dbReference type="Pfam" id="PF00622">
    <property type="entry name" value="SPRY"/>
    <property type="match status" value="1"/>
</dbReference>
<dbReference type="SMART" id="SM00449">
    <property type="entry name" value="SPRY"/>
    <property type="match status" value="1"/>
</dbReference>
<sequence>MSINFDNGFDRRRIINYNTDLFDCAFCSCVPRVPRQCANCDSIYCRLCIEKWFKQSNGQSRDNCCQQQTITNLSQILQSNYNDLLLRCIKCQKAICINQIDQHEFECGLIKQCVNYQCCGNIIPQENINNNSNQCSDQCCQFLSKVKEINNKQEIYKRAREFLISNPFSNREQLLSDEDRQNIMNPYNQITIGNAPIILRWDKARCGSNIILTDGDQKVFLQEQGYIFKSVVANYGFESGIVYWEIEADDRTENYLKIGVTTQRDFNFNSSFCDYEFGWAFYGSAQIRHNQKQNGTAFGKPFKDKGTLGICLNMDSGTLMFSLNGENMGCAFKDEKLKRGPIYPAVSLLHKAGCKIISEKPVPQIFQQF</sequence>
<dbReference type="eggNOG" id="KOG4367">
    <property type="taxonomic scope" value="Eukaryota"/>
</dbReference>
<dbReference type="SUPFAM" id="SSF49899">
    <property type="entry name" value="Concanavalin A-like lectins/glucanases"/>
    <property type="match status" value="1"/>
</dbReference>
<dbReference type="GeneID" id="5045872"/>
<evidence type="ECO:0000259" key="1">
    <source>
        <dbReference type="PROSITE" id="PS50188"/>
    </source>
</evidence>
<evidence type="ECO:0000313" key="2">
    <source>
        <dbReference type="EMBL" id="CAK92690.1"/>
    </source>
</evidence>
<dbReference type="Gene3D" id="2.60.120.920">
    <property type="match status" value="1"/>
</dbReference>
<organism evidence="2 3">
    <name type="scientific">Paramecium tetraurelia</name>
    <dbReference type="NCBI Taxonomy" id="5888"/>
    <lineage>
        <taxon>Eukaryota</taxon>
        <taxon>Sar</taxon>
        <taxon>Alveolata</taxon>
        <taxon>Ciliophora</taxon>
        <taxon>Intramacronucleata</taxon>
        <taxon>Oligohymenophorea</taxon>
        <taxon>Peniculida</taxon>
        <taxon>Parameciidae</taxon>
        <taxon>Paramecium</taxon>
    </lineage>
</organism>
<gene>
    <name evidence="2" type="ORF">GSPATT00025424001</name>
</gene>
<dbReference type="InterPro" id="IPR050672">
    <property type="entry name" value="FBXO45-Fsn/SPSB_families"/>
</dbReference>